<evidence type="ECO:0000256" key="2">
    <source>
        <dbReference type="ARBA" id="ARBA00022448"/>
    </source>
</evidence>
<evidence type="ECO:0000256" key="1">
    <source>
        <dbReference type="ARBA" id="ARBA00004571"/>
    </source>
</evidence>
<dbReference type="InterPro" id="IPR036942">
    <property type="entry name" value="Beta-barrel_TonB_sf"/>
</dbReference>
<dbReference type="OrthoDB" id="176248at2"/>
<dbReference type="AlphaFoldDB" id="A0A432XYG4"/>
<feature type="domain" description="TonB-dependent receptor plug" evidence="12">
    <location>
        <begin position="62"/>
        <end position="174"/>
    </location>
</feature>
<keyword evidence="10" id="KW-0732">Signal</keyword>
<keyword evidence="7 8" id="KW-0998">Cell outer membrane</keyword>
<dbReference type="GO" id="GO:0009279">
    <property type="term" value="C:cell outer membrane"/>
    <property type="evidence" value="ECO:0007669"/>
    <property type="project" value="UniProtKB-SubCell"/>
</dbReference>
<comment type="subcellular location">
    <subcellularLocation>
        <location evidence="1 8">Cell outer membrane</location>
        <topology evidence="1 8">Multi-pass membrane protein</topology>
    </subcellularLocation>
</comment>
<keyword evidence="3 8" id="KW-1134">Transmembrane beta strand</keyword>
<comment type="caution">
    <text evidence="13">The sequence shown here is derived from an EMBL/GenBank/DDBJ whole genome shotgun (WGS) entry which is preliminary data.</text>
</comment>
<evidence type="ECO:0000256" key="6">
    <source>
        <dbReference type="ARBA" id="ARBA00023136"/>
    </source>
</evidence>
<dbReference type="InterPro" id="IPR012910">
    <property type="entry name" value="Plug_dom"/>
</dbReference>
<keyword evidence="13" id="KW-0675">Receptor</keyword>
<keyword evidence="2 8" id="KW-0813">Transport</keyword>
<evidence type="ECO:0000256" key="10">
    <source>
        <dbReference type="SAM" id="SignalP"/>
    </source>
</evidence>
<evidence type="ECO:0000259" key="11">
    <source>
        <dbReference type="Pfam" id="PF00593"/>
    </source>
</evidence>
<proteinExistence type="inferred from homology"/>
<feature type="chain" id="PRO_5019519620" evidence="10">
    <location>
        <begin position="31"/>
        <end position="954"/>
    </location>
</feature>
<dbReference type="PANTHER" id="PTHR47234">
    <property type="match status" value="1"/>
</dbReference>
<organism evidence="13 14">
    <name type="scientific">Idiomarina fontislapidosi</name>
    <dbReference type="NCBI Taxonomy" id="263723"/>
    <lineage>
        <taxon>Bacteria</taxon>
        <taxon>Pseudomonadati</taxon>
        <taxon>Pseudomonadota</taxon>
        <taxon>Gammaproteobacteria</taxon>
        <taxon>Alteromonadales</taxon>
        <taxon>Idiomarinaceae</taxon>
        <taxon>Idiomarina</taxon>
    </lineage>
</organism>
<dbReference type="Pfam" id="PF07715">
    <property type="entry name" value="Plug"/>
    <property type="match status" value="1"/>
</dbReference>
<dbReference type="SUPFAM" id="SSF56935">
    <property type="entry name" value="Porins"/>
    <property type="match status" value="1"/>
</dbReference>
<reference evidence="14" key="1">
    <citation type="journal article" date="2018" name="Front. Microbiol.">
        <title>Genome-Based Analysis Reveals the Taxonomy and Diversity of the Family Idiomarinaceae.</title>
        <authorList>
            <person name="Liu Y."/>
            <person name="Lai Q."/>
            <person name="Shao Z."/>
        </authorList>
    </citation>
    <scope>NUCLEOTIDE SEQUENCE [LARGE SCALE GENOMIC DNA]</scope>
    <source>
        <strain evidence="14">F23</strain>
    </source>
</reference>
<dbReference type="Gene3D" id="2.40.170.20">
    <property type="entry name" value="TonB-dependent receptor, beta-barrel domain"/>
    <property type="match status" value="1"/>
</dbReference>
<evidence type="ECO:0000259" key="12">
    <source>
        <dbReference type="Pfam" id="PF07715"/>
    </source>
</evidence>
<keyword evidence="14" id="KW-1185">Reference proteome</keyword>
<dbReference type="Pfam" id="PF00593">
    <property type="entry name" value="TonB_dep_Rec_b-barrel"/>
    <property type="match status" value="1"/>
</dbReference>
<dbReference type="InterPro" id="IPR037066">
    <property type="entry name" value="Plug_dom_sf"/>
</dbReference>
<accession>A0A432XYG4</accession>
<keyword evidence="4 8" id="KW-0812">Transmembrane</keyword>
<evidence type="ECO:0000256" key="8">
    <source>
        <dbReference type="PROSITE-ProRule" id="PRU01360"/>
    </source>
</evidence>
<dbReference type="Gene3D" id="2.170.130.10">
    <property type="entry name" value="TonB-dependent receptor, plug domain"/>
    <property type="match status" value="1"/>
</dbReference>
<protein>
    <submittedName>
        <fullName evidence="13">TonB-dependent receptor</fullName>
    </submittedName>
</protein>
<sequence length="954" mass="105275">MNEQSLLARSIRTILMAGVSSAFIAVPALAQDQSSNTENQNAEDVERIEVTGSRIKRIGELAPTPVTVISGDSLIDAGVNNVADLLNDLPSSSVGISPETSNNTIFASGLNNTDLRGLGSERTLVLVNGRRFIGGSPGSSAVDLNNIPTAMIERIEITTGGASAVYGSDAVAGVVNIITKKSFDGIELDVSTSQPTQSGGEDEFASFTFGSEEGKATFITNLSWARQKQIKGSDRDWYVNGPVTIANPENVDNTDGIPARVVYAYAPQSLRFYSRTVDFFGPTGHYTFSNDGQLRPFEEGEVLPAGPPGTTNTNYYIGEGDGYSFIENGYLRTPLDRVNFSTIVNYDINRDHALTMEVNWANSQAYGESSPAFFGGLPIYADNPFLPQEAQDEINAAGGVVGGYYLAQDFGNRQYSQDRTTSRIALGLEGSLTDTWFYNAYATVGEVQADTRWYGEMFEQRFYDAIDAVEVDGEIVCRDEIARANGCLPLNIFGRNQYSQEAYDYVATDAIREAEIGQTVFGATVTGDMFMLPAGPIAAAFSAEYREERSETLPDPAMRAGLLFNNQSQPLSGEFDVSEASAEFSIPLLADMEYVQSLTLETAYRYMDYSTSGTDDAWKIGLNYALNDDFRVRLNRSKSVRAPNISELYAPPGQTFRSLSDPCSQSNIDNANPKYQDNIIANCRAQGIPEGFEPSDEWKGVTQPGFIVGNEDLVNEVAKDITVGVVWTPSFVDDLSLTVDYWSFDMENMIQYFSGPQVVQYCYQASTLDNAFCPLIERDPNNFEIVNYFEKPVNSASSETTGVDIEAAYGFDTEFGAFNFRVISTYLDKRQFNSTGFEEDLQVLTGEQSRPRWKGRFITDYKIGDFSAVLIGNYRHATVADRDWDPEVNNYNEIPSYTTWGLTARYDITSGLQVRAGIQNMFDRIPPQTPFAYDQGAYYDLRGRRITAGINYRF</sequence>
<dbReference type="InterPro" id="IPR000531">
    <property type="entry name" value="Beta-barrel_TonB"/>
</dbReference>
<dbReference type="Proteomes" id="UP000287330">
    <property type="component" value="Unassembled WGS sequence"/>
</dbReference>
<dbReference type="EMBL" id="PIPV01000005">
    <property type="protein sequence ID" value="RUO53760.1"/>
    <property type="molecule type" value="Genomic_DNA"/>
</dbReference>
<evidence type="ECO:0000313" key="13">
    <source>
        <dbReference type="EMBL" id="RUO53760.1"/>
    </source>
</evidence>
<feature type="signal peptide" evidence="10">
    <location>
        <begin position="1"/>
        <end position="30"/>
    </location>
</feature>
<evidence type="ECO:0000256" key="4">
    <source>
        <dbReference type="ARBA" id="ARBA00022692"/>
    </source>
</evidence>
<evidence type="ECO:0000313" key="14">
    <source>
        <dbReference type="Proteomes" id="UP000287330"/>
    </source>
</evidence>
<keyword evidence="5 9" id="KW-0798">TonB box</keyword>
<dbReference type="RefSeq" id="WP_110574350.1">
    <property type="nucleotide sequence ID" value="NZ_PIPV01000005.1"/>
</dbReference>
<keyword evidence="6 8" id="KW-0472">Membrane</keyword>
<name>A0A432XYG4_9GAMM</name>
<dbReference type="InterPro" id="IPR039426">
    <property type="entry name" value="TonB-dep_rcpt-like"/>
</dbReference>
<dbReference type="PROSITE" id="PS52016">
    <property type="entry name" value="TONB_DEPENDENT_REC_3"/>
    <property type="match status" value="1"/>
</dbReference>
<feature type="domain" description="TonB-dependent receptor-like beta-barrel" evidence="11">
    <location>
        <begin position="402"/>
        <end position="920"/>
    </location>
</feature>
<evidence type="ECO:0000256" key="9">
    <source>
        <dbReference type="RuleBase" id="RU003357"/>
    </source>
</evidence>
<evidence type="ECO:0000256" key="7">
    <source>
        <dbReference type="ARBA" id="ARBA00023237"/>
    </source>
</evidence>
<gene>
    <name evidence="13" type="ORF">CWE25_07675</name>
</gene>
<evidence type="ECO:0000256" key="3">
    <source>
        <dbReference type="ARBA" id="ARBA00022452"/>
    </source>
</evidence>
<comment type="similarity">
    <text evidence="8 9">Belongs to the TonB-dependent receptor family.</text>
</comment>
<evidence type="ECO:0000256" key="5">
    <source>
        <dbReference type="ARBA" id="ARBA00023077"/>
    </source>
</evidence>
<dbReference type="PANTHER" id="PTHR47234:SF2">
    <property type="entry name" value="TONB-DEPENDENT RECEPTOR"/>
    <property type="match status" value="1"/>
</dbReference>